<organism evidence="11 12">
    <name type="scientific">Dendrobium nobile</name>
    <name type="common">Orchid</name>
    <dbReference type="NCBI Taxonomy" id="94219"/>
    <lineage>
        <taxon>Eukaryota</taxon>
        <taxon>Viridiplantae</taxon>
        <taxon>Streptophyta</taxon>
        <taxon>Embryophyta</taxon>
        <taxon>Tracheophyta</taxon>
        <taxon>Spermatophyta</taxon>
        <taxon>Magnoliopsida</taxon>
        <taxon>Liliopsida</taxon>
        <taxon>Asparagales</taxon>
        <taxon>Orchidaceae</taxon>
        <taxon>Epidendroideae</taxon>
        <taxon>Malaxideae</taxon>
        <taxon>Dendrobiinae</taxon>
        <taxon>Dendrobium</taxon>
    </lineage>
</organism>
<comment type="subunit">
    <text evidence="8">Homodimer. Forms long polymer filaments with other SOKs proteins polymers (e.g. SOK1, SOK2, SOK3 and SOK4) crucial for polar localization and biological activity. Binds to ANGUSTIFOLIA (AN).</text>
</comment>
<evidence type="ECO:0000313" key="12">
    <source>
        <dbReference type="Proteomes" id="UP000829196"/>
    </source>
</evidence>
<comment type="subcellular location">
    <subcellularLocation>
        <location evidence="1">Cell membrane</location>
        <topology evidence="1">Peripheral membrane protein</topology>
        <orientation evidence="1">Cytoplasmic side</orientation>
    </subcellularLocation>
</comment>
<dbReference type="PANTHER" id="PTHR31083">
    <property type="entry name" value="UPSTREAM OF FLC PROTEIN (DUF966)"/>
    <property type="match status" value="1"/>
</dbReference>
<proteinExistence type="inferred from homology"/>
<evidence type="ECO:0000256" key="9">
    <source>
        <dbReference type="SAM" id="MobiDB-lite"/>
    </source>
</evidence>
<comment type="similarity">
    <text evidence="7">Belongs to the SOSEKI family.</text>
</comment>
<feature type="compositionally biased region" description="Acidic residues" evidence="9">
    <location>
        <begin position="163"/>
        <end position="179"/>
    </location>
</feature>
<feature type="compositionally biased region" description="Low complexity" evidence="9">
    <location>
        <begin position="194"/>
        <end position="209"/>
    </location>
</feature>
<feature type="compositionally biased region" description="Basic and acidic residues" evidence="9">
    <location>
        <begin position="361"/>
        <end position="377"/>
    </location>
</feature>
<feature type="compositionally biased region" description="Basic and acidic residues" evidence="9">
    <location>
        <begin position="12"/>
        <end position="26"/>
    </location>
</feature>
<evidence type="ECO:0000256" key="2">
    <source>
        <dbReference type="ARBA" id="ARBA00022473"/>
    </source>
</evidence>
<feature type="region of interest" description="Disordered" evidence="9">
    <location>
        <begin position="1"/>
        <end position="26"/>
    </location>
</feature>
<feature type="domain" description="SOSEKI DIX-like" evidence="10">
    <location>
        <begin position="44"/>
        <end position="131"/>
    </location>
</feature>
<keyword evidence="12" id="KW-1185">Reference proteome</keyword>
<evidence type="ECO:0000313" key="11">
    <source>
        <dbReference type="EMBL" id="KAI0495324.1"/>
    </source>
</evidence>
<dbReference type="InterPro" id="IPR010369">
    <property type="entry name" value="SOK"/>
</dbReference>
<keyword evidence="6" id="KW-0131">Cell cycle</keyword>
<dbReference type="GO" id="GO:0005886">
    <property type="term" value="C:plasma membrane"/>
    <property type="evidence" value="ECO:0007669"/>
    <property type="project" value="UniProtKB-SubCell"/>
</dbReference>
<dbReference type="GO" id="GO:0090708">
    <property type="term" value="P:specification of plant organ axis polarity"/>
    <property type="evidence" value="ECO:0007669"/>
    <property type="project" value="UniProtKB-ARBA"/>
</dbReference>
<feature type="region of interest" description="Disordered" evidence="9">
    <location>
        <begin position="250"/>
        <end position="270"/>
    </location>
</feature>
<keyword evidence="4" id="KW-0132">Cell division</keyword>
<feature type="region of interest" description="Disordered" evidence="9">
    <location>
        <begin position="162"/>
        <end position="220"/>
    </location>
</feature>
<comment type="caution">
    <text evidence="11">The sequence shown here is derived from an EMBL/GenBank/DDBJ whole genome shotgun (WGS) entry which is preliminary data.</text>
</comment>
<dbReference type="GO" id="GO:0051301">
    <property type="term" value="P:cell division"/>
    <property type="evidence" value="ECO:0007669"/>
    <property type="project" value="UniProtKB-KW"/>
</dbReference>
<keyword evidence="5" id="KW-0472">Membrane</keyword>
<evidence type="ECO:0000256" key="3">
    <source>
        <dbReference type="ARBA" id="ARBA00022475"/>
    </source>
</evidence>
<dbReference type="GO" id="GO:0051302">
    <property type="term" value="P:regulation of cell division"/>
    <property type="evidence" value="ECO:0007669"/>
    <property type="project" value="UniProtKB-ARBA"/>
</dbReference>
<feature type="compositionally biased region" description="Basic and acidic residues" evidence="9">
    <location>
        <begin position="313"/>
        <end position="334"/>
    </location>
</feature>
<dbReference type="OrthoDB" id="1280899at2759"/>
<dbReference type="GO" id="GO:0051258">
    <property type="term" value="P:protein polymerization"/>
    <property type="evidence" value="ECO:0007669"/>
    <property type="project" value="UniProtKB-ARBA"/>
</dbReference>
<dbReference type="PANTHER" id="PTHR31083:SF18">
    <property type="entry name" value="PROTEIN SOSEKI 2"/>
    <property type="match status" value="1"/>
</dbReference>
<evidence type="ECO:0000256" key="1">
    <source>
        <dbReference type="ARBA" id="ARBA00004413"/>
    </source>
</evidence>
<dbReference type="GO" id="GO:2000067">
    <property type="term" value="P:regulation of root morphogenesis"/>
    <property type="evidence" value="ECO:0007669"/>
    <property type="project" value="UniProtKB-ARBA"/>
</dbReference>
<dbReference type="EMBL" id="JAGYWB010000017">
    <property type="protein sequence ID" value="KAI0495324.1"/>
    <property type="molecule type" value="Genomic_DNA"/>
</dbReference>
<evidence type="ECO:0000256" key="5">
    <source>
        <dbReference type="ARBA" id="ARBA00023136"/>
    </source>
</evidence>
<reference evidence="11" key="1">
    <citation type="journal article" date="2022" name="Front. Genet.">
        <title>Chromosome-Scale Assembly of the Dendrobium nobile Genome Provides Insights Into the Molecular Mechanism of the Biosynthesis of the Medicinal Active Ingredient of Dendrobium.</title>
        <authorList>
            <person name="Xu Q."/>
            <person name="Niu S.-C."/>
            <person name="Li K.-L."/>
            <person name="Zheng P.-J."/>
            <person name="Zhang X.-J."/>
            <person name="Jia Y."/>
            <person name="Liu Y."/>
            <person name="Niu Y.-X."/>
            <person name="Yu L.-H."/>
            <person name="Chen D.-F."/>
            <person name="Zhang G.-Q."/>
        </authorList>
    </citation>
    <scope>NUCLEOTIDE SEQUENCE</scope>
    <source>
        <tissue evidence="11">Leaf</tissue>
    </source>
</reference>
<feature type="compositionally biased region" description="Low complexity" evidence="9">
    <location>
        <begin position="250"/>
        <end position="259"/>
    </location>
</feature>
<evidence type="ECO:0000256" key="8">
    <source>
        <dbReference type="ARBA" id="ARBA00046534"/>
    </source>
</evidence>
<dbReference type="Proteomes" id="UP000829196">
    <property type="component" value="Unassembled WGS sequence"/>
</dbReference>
<evidence type="ECO:0000256" key="6">
    <source>
        <dbReference type="ARBA" id="ARBA00023306"/>
    </source>
</evidence>
<evidence type="ECO:0000256" key="4">
    <source>
        <dbReference type="ARBA" id="ARBA00022618"/>
    </source>
</evidence>
<evidence type="ECO:0000256" key="7">
    <source>
        <dbReference type="ARBA" id="ARBA00024211"/>
    </source>
</evidence>
<evidence type="ECO:0000259" key="10">
    <source>
        <dbReference type="Pfam" id="PF06136"/>
    </source>
</evidence>
<dbReference type="AlphaFoldDB" id="A0A8T3AGX7"/>
<dbReference type="PIRSF" id="PIRSF031043">
    <property type="entry name" value="UCP031043"/>
    <property type="match status" value="1"/>
</dbReference>
<gene>
    <name evidence="11" type="ORF">KFK09_025474</name>
</gene>
<feature type="region of interest" description="Disordered" evidence="9">
    <location>
        <begin position="309"/>
        <end position="377"/>
    </location>
</feature>
<accession>A0A8T3AGX7</accession>
<protein>
    <recommendedName>
        <fullName evidence="10">SOSEKI DIX-like domain-containing protein</fullName>
    </recommendedName>
</protein>
<name>A0A8T3AGX7_DENNO</name>
<sequence length="377" mass="42086">MEINGGVGRRSISREMSPERSKTTRFASQKDKEKNLTAAAIRAQVVYYLSRNGQLEHPHFLEISHLPNQFLRLKDVIQRLTVLRGRGMPSLFSWSSKRSYKNSFVWNDLSENDIIYPADGAEYILKGSEIIHGCTPNSERFQHLQLSNKKTMETLYKTRQALEAEEEEQDDEVEEEEMEKDACTTSDHTAYTQSSPPSSSSPDKPQPESAAGNPVATCRSDPVHLTRNSVLQFISCGSVAVKGGRAAAASASASAGAPATVKGRKSGESLEREAAELQCMSVNPRRVGNIPLEEKEYFSGSIVEAMAETGRVSPERAMKKSNSYKEERGRKVGIGEEEERESAERRVRGKCIPGMKRSSAKQKEQEQEEQHSRRSRK</sequence>
<dbReference type="InterPro" id="IPR048351">
    <property type="entry name" value="SOK_DIX"/>
</dbReference>
<keyword evidence="2" id="KW-0217">Developmental protein</keyword>
<dbReference type="InterPro" id="IPR021182">
    <property type="entry name" value="SOK_magnoliopsida"/>
</dbReference>
<feature type="compositionally biased region" description="Polar residues" evidence="9">
    <location>
        <begin position="183"/>
        <end position="193"/>
    </location>
</feature>
<keyword evidence="3" id="KW-1003">Cell membrane</keyword>
<dbReference type="Pfam" id="PF06136">
    <property type="entry name" value="SOK"/>
    <property type="match status" value="1"/>
</dbReference>
<dbReference type="SMR" id="A0A8T3AGX7"/>